<gene>
    <name evidence="1" type="ORF">EZS28_007152</name>
</gene>
<dbReference type="EMBL" id="SNRW01001206">
    <property type="protein sequence ID" value="KAA6397323.1"/>
    <property type="molecule type" value="Genomic_DNA"/>
</dbReference>
<dbReference type="Proteomes" id="UP000324800">
    <property type="component" value="Unassembled WGS sequence"/>
</dbReference>
<evidence type="ECO:0000313" key="2">
    <source>
        <dbReference type="Proteomes" id="UP000324800"/>
    </source>
</evidence>
<reference evidence="1 2" key="1">
    <citation type="submission" date="2019-03" db="EMBL/GenBank/DDBJ databases">
        <title>Single cell metagenomics reveals metabolic interactions within the superorganism composed of flagellate Streblomastix strix and complex community of Bacteroidetes bacteria on its surface.</title>
        <authorList>
            <person name="Treitli S.C."/>
            <person name="Kolisko M."/>
            <person name="Husnik F."/>
            <person name="Keeling P."/>
            <person name="Hampl V."/>
        </authorList>
    </citation>
    <scope>NUCLEOTIDE SEQUENCE [LARGE SCALE GENOMIC DNA]</scope>
    <source>
        <strain evidence="1">ST1C</strain>
    </source>
</reference>
<organism evidence="1 2">
    <name type="scientific">Streblomastix strix</name>
    <dbReference type="NCBI Taxonomy" id="222440"/>
    <lineage>
        <taxon>Eukaryota</taxon>
        <taxon>Metamonada</taxon>
        <taxon>Preaxostyla</taxon>
        <taxon>Oxymonadida</taxon>
        <taxon>Streblomastigidae</taxon>
        <taxon>Streblomastix</taxon>
    </lineage>
</organism>
<proteinExistence type="predicted"/>
<sequence>MAYREQQIMIVCSVITASIRIAHKYSIKFRRYVFKCLSAIINKRQPPERSLSVPINAIFAAVGIIHINEHIRESANIGDRANGEFCKEMAKSVGVHRLIHFDPDKIVSKDSRKRSVEANGWRNENLWDTSEPAGTRPSEAEQVYTVLTGTVSIVVTAFVECVQGRFGLHILPKNSTGIKRQRINEQTLLNFHLPIQRPELQCAQQFQGYWTLTTKLQSNSAKPWETRGVEY</sequence>
<protein>
    <submittedName>
        <fullName evidence="1">Uncharacterized protein</fullName>
    </submittedName>
</protein>
<comment type="caution">
    <text evidence="1">The sequence shown here is derived from an EMBL/GenBank/DDBJ whole genome shotgun (WGS) entry which is preliminary data.</text>
</comment>
<dbReference type="AlphaFoldDB" id="A0A5J4WRB5"/>
<name>A0A5J4WRB5_9EUKA</name>
<evidence type="ECO:0000313" key="1">
    <source>
        <dbReference type="EMBL" id="KAA6397323.1"/>
    </source>
</evidence>
<accession>A0A5J4WRB5</accession>